<keyword evidence="6" id="KW-0812">Transmembrane</keyword>
<dbReference type="AlphaFoldDB" id="A0ABD3MBL0"/>
<dbReference type="PANTHER" id="PTHR11782:SF83">
    <property type="entry name" value="GUANOSINE-DIPHOSPHATASE"/>
    <property type="match status" value="1"/>
</dbReference>
<dbReference type="InterPro" id="IPR000407">
    <property type="entry name" value="GDA1_CD39_NTPase"/>
</dbReference>
<keyword evidence="4" id="KW-0547">Nucleotide-binding</keyword>
<keyword evidence="6" id="KW-1133">Transmembrane helix</keyword>
<evidence type="ECO:0000256" key="2">
    <source>
        <dbReference type="ARBA" id="ARBA00022801"/>
    </source>
</evidence>
<evidence type="ECO:0000256" key="3">
    <source>
        <dbReference type="PIRSR" id="PIRSR600407-1"/>
    </source>
</evidence>
<feature type="compositionally biased region" description="Acidic residues" evidence="5">
    <location>
        <begin position="50"/>
        <end position="61"/>
    </location>
</feature>
<organism evidence="7 8">
    <name type="scientific">Discostella pseudostelligera</name>
    <dbReference type="NCBI Taxonomy" id="259834"/>
    <lineage>
        <taxon>Eukaryota</taxon>
        <taxon>Sar</taxon>
        <taxon>Stramenopiles</taxon>
        <taxon>Ochrophyta</taxon>
        <taxon>Bacillariophyta</taxon>
        <taxon>Coscinodiscophyceae</taxon>
        <taxon>Thalassiosirophycidae</taxon>
        <taxon>Stephanodiscales</taxon>
        <taxon>Stephanodiscaceae</taxon>
        <taxon>Discostella</taxon>
    </lineage>
</organism>
<protein>
    <recommendedName>
        <fullName evidence="9">Apyrase</fullName>
    </recommendedName>
</protein>
<dbReference type="PANTHER" id="PTHR11782">
    <property type="entry name" value="ADENOSINE/GUANOSINE DIPHOSPHATASE"/>
    <property type="match status" value="1"/>
</dbReference>
<proteinExistence type="inferred from homology"/>
<evidence type="ECO:0000256" key="4">
    <source>
        <dbReference type="PIRSR" id="PIRSR600407-2"/>
    </source>
</evidence>
<evidence type="ECO:0000313" key="8">
    <source>
        <dbReference type="Proteomes" id="UP001530293"/>
    </source>
</evidence>
<accession>A0ABD3MBL0</accession>
<keyword evidence="6" id="KW-0472">Membrane</keyword>
<feature type="transmembrane region" description="Helical" evidence="6">
    <location>
        <begin position="505"/>
        <end position="522"/>
    </location>
</feature>
<feature type="binding site" evidence="4">
    <location>
        <begin position="203"/>
        <end position="207"/>
    </location>
    <ligand>
        <name>ATP</name>
        <dbReference type="ChEBI" id="CHEBI:30616"/>
    </ligand>
</feature>
<evidence type="ECO:0008006" key="9">
    <source>
        <dbReference type="Google" id="ProtNLM"/>
    </source>
</evidence>
<gene>
    <name evidence="7" type="ORF">ACHAWU_000268</name>
</gene>
<dbReference type="Pfam" id="PF01150">
    <property type="entry name" value="GDA1_CD39"/>
    <property type="match status" value="2"/>
</dbReference>
<evidence type="ECO:0000256" key="1">
    <source>
        <dbReference type="ARBA" id="ARBA00009283"/>
    </source>
</evidence>
<feature type="region of interest" description="Disordered" evidence="5">
    <location>
        <begin position="35"/>
        <end position="66"/>
    </location>
</feature>
<keyword evidence="8" id="KW-1185">Reference proteome</keyword>
<dbReference type="Gene3D" id="3.30.420.150">
    <property type="entry name" value="Exopolyphosphatase. Domain 2"/>
    <property type="match status" value="1"/>
</dbReference>
<feature type="active site" description="Proton acceptor" evidence="3">
    <location>
        <position position="171"/>
    </location>
</feature>
<reference evidence="7 8" key="1">
    <citation type="submission" date="2024-10" db="EMBL/GenBank/DDBJ databases">
        <title>Updated reference genomes for cyclostephanoid diatoms.</title>
        <authorList>
            <person name="Roberts W.R."/>
            <person name="Alverson A.J."/>
        </authorList>
    </citation>
    <scope>NUCLEOTIDE SEQUENCE [LARGE SCALE GENOMIC DNA]</scope>
    <source>
        <strain evidence="7 8">AJA232-27</strain>
    </source>
</reference>
<evidence type="ECO:0000256" key="5">
    <source>
        <dbReference type="SAM" id="MobiDB-lite"/>
    </source>
</evidence>
<keyword evidence="2" id="KW-0378">Hydrolase</keyword>
<dbReference type="GO" id="GO:0016787">
    <property type="term" value="F:hydrolase activity"/>
    <property type="evidence" value="ECO:0007669"/>
    <property type="project" value="UniProtKB-KW"/>
</dbReference>
<comment type="similarity">
    <text evidence="1">Belongs to the GDA1/CD39 NTPase family.</text>
</comment>
<evidence type="ECO:0000313" key="7">
    <source>
        <dbReference type="EMBL" id="KAL3761173.1"/>
    </source>
</evidence>
<keyword evidence="4" id="KW-0067">ATP-binding</keyword>
<dbReference type="Gene3D" id="3.30.420.40">
    <property type="match status" value="1"/>
</dbReference>
<evidence type="ECO:0000256" key="6">
    <source>
        <dbReference type="SAM" id="Phobius"/>
    </source>
</evidence>
<name>A0ABD3MBL0_9STRA</name>
<comment type="caution">
    <text evidence="7">The sequence shown here is derived from an EMBL/GenBank/DDBJ whole genome shotgun (WGS) entry which is preliminary data.</text>
</comment>
<dbReference type="EMBL" id="JALLBG020000156">
    <property type="protein sequence ID" value="KAL3761173.1"/>
    <property type="molecule type" value="Genomic_DNA"/>
</dbReference>
<sequence>MTATATPTADGEFRYGCCIDAGSSGSRIYLYRWPASKHQRQQQQQQPNDYYDDENDDDDDIAVPSSSSDRFIKVERKAIFSQERTPGISHESGLGIQAVQELAALAKAALPIDVNPEYVPIYLGATAGMRLIDSTSSHEAAATMAKLRRVLHQSGFLFRDTWARTITGEEEGAYAWLVANYLKHNGNFPMPTSSAYGALDLGGASTQISFLVSKDRTTLATESSTTSTMSSSDHLQQQQFPLRIDHLEYPIFTQSLLCYGVDQARILYDSKFASDKLPNPCYPSGYQDELSLISGSSNWEKCLRTVAKLFDHIPNNSHCGHGKQMRLGGGGSDGYSDGADGSTSSSHSIIALPQLPIENHQKFIAMSTFVYTWDYLGLRIGSETDDLNSLNENAQRVCNMPHTQQVALYEQHMEYKAIARRTTKPHTQCFNAAFSYHLLSKGYGLPLDKTPIEIHYEIGGTKVQWALGLMLVEVNKLSSAFHKGINPQYPHLQNEHNRWTCEICTYYGVLALVFVILIALPYRMKRSTSGDILPLVDRNGTDECTSPRKGK</sequence>
<dbReference type="Proteomes" id="UP001530293">
    <property type="component" value="Unassembled WGS sequence"/>
</dbReference>